<name>A0A7W6RMI0_9HYPH</name>
<protein>
    <submittedName>
        <fullName evidence="1">Uncharacterized protein</fullName>
    </submittedName>
</protein>
<gene>
    <name evidence="1" type="ORF">GGE12_002980</name>
</gene>
<dbReference type="AlphaFoldDB" id="A0A7W6RMI0"/>
<reference evidence="1 2" key="1">
    <citation type="submission" date="2020-08" db="EMBL/GenBank/DDBJ databases">
        <title>Genomic Encyclopedia of Type Strains, Phase IV (KMG-V): Genome sequencing to study the core and pangenomes of soil and plant-associated prokaryotes.</title>
        <authorList>
            <person name="Whitman W."/>
        </authorList>
    </citation>
    <scope>NUCLEOTIDE SEQUENCE [LARGE SCALE GENOMIC DNA]</scope>
    <source>
        <strain evidence="1 2">SEMIA 402</strain>
    </source>
</reference>
<evidence type="ECO:0000313" key="2">
    <source>
        <dbReference type="Proteomes" id="UP000533641"/>
    </source>
</evidence>
<sequence length="41" mass="4464">MAAPVNADARSDLAKTRIFISLQLLAGYFIIHECNSQQEAG</sequence>
<proteinExistence type="predicted"/>
<dbReference type="EMBL" id="JACIGM010000005">
    <property type="protein sequence ID" value="MBB4275199.1"/>
    <property type="molecule type" value="Genomic_DNA"/>
</dbReference>
<comment type="caution">
    <text evidence="1">The sequence shown here is derived from an EMBL/GenBank/DDBJ whole genome shotgun (WGS) entry which is preliminary data.</text>
</comment>
<organism evidence="1 2">
    <name type="scientific">Rhizobium mongolense</name>
    <dbReference type="NCBI Taxonomy" id="57676"/>
    <lineage>
        <taxon>Bacteria</taxon>
        <taxon>Pseudomonadati</taxon>
        <taxon>Pseudomonadota</taxon>
        <taxon>Alphaproteobacteria</taxon>
        <taxon>Hyphomicrobiales</taxon>
        <taxon>Rhizobiaceae</taxon>
        <taxon>Rhizobium/Agrobacterium group</taxon>
        <taxon>Rhizobium</taxon>
    </lineage>
</organism>
<evidence type="ECO:0000313" key="1">
    <source>
        <dbReference type="EMBL" id="MBB4275199.1"/>
    </source>
</evidence>
<accession>A0A7W6RMI0</accession>
<dbReference type="RefSeq" id="WP_281421223.1">
    <property type="nucleotide sequence ID" value="NZ_JACIGM010000005.1"/>
</dbReference>
<dbReference type="Proteomes" id="UP000533641">
    <property type="component" value="Unassembled WGS sequence"/>
</dbReference>